<evidence type="ECO:0000313" key="2">
    <source>
        <dbReference type="EMBL" id="AXG66935.1"/>
    </source>
</evidence>
<dbReference type="Proteomes" id="UP000263326">
    <property type="component" value="Segment"/>
</dbReference>
<accession>A0A384ZXJ3</accession>
<dbReference type="EMBL" id="MH460461">
    <property type="protein sequence ID" value="AXG66935.1"/>
    <property type="molecule type" value="Genomic_DNA"/>
</dbReference>
<protein>
    <submittedName>
        <fullName evidence="2">Uncharacterized protein</fullName>
    </submittedName>
</protein>
<evidence type="ECO:0000256" key="1">
    <source>
        <dbReference type="SAM" id="MobiDB-lite"/>
    </source>
</evidence>
<feature type="region of interest" description="Disordered" evidence="1">
    <location>
        <begin position="122"/>
        <end position="153"/>
    </location>
</feature>
<reference evidence="2 3" key="1">
    <citation type="journal article" date="2018" name="Front. Microbiol.">
        <title>Jumbo Bacteriophages Are Represented Within an Increasing Diversity of Environmental Viruses Infecting the Emerging Phytopathogen, Dickeya solani.</title>
        <authorList>
            <person name="Day A.W."/>
            <person name="Ahn J."/>
            <person name="Salmond G.P.C."/>
        </authorList>
    </citation>
    <scope>NUCLEOTIDE SEQUENCE [LARGE SCALE GENOMIC DNA]</scope>
</reference>
<organism evidence="2 3">
    <name type="scientific">Dickeya phage vB_DsoM_JA29</name>
    <dbReference type="NCBI Taxonomy" id="2283031"/>
    <lineage>
        <taxon>Viruses</taxon>
        <taxon>Duplodnaviria</taxon>
        <taxon>Heunggongvirae</taxon>
        <taxon>Uroviricota</taxon>
        <taxon>Caudoviricetes</taxon>
        <taxon>Salmondvirus</taxon>
        <taxon>Salmondvirus JA29</taxon>
    </lineage>
</organism>
<proteinExistence type="predicted"/>
<evidence type="ECO:0000313" key="3">
    <source>
        <dbReference type="Proteomes" id="UP000263326"/>
    </source>
</evidence>
<name>A0A384ZXJ3_9CAUD</name>
<keyword evidence="3" id="KW-1185">Reference proteome</keyword>
<gene>
    <name evidence="2" type="ORF">JA29_209</name>
</gene>
<sequence length="226" mass="25676">MKIRPITLTQFNQEYGKDPVASLYVLNRSNPNGQIAFNCINELNVTIPVLVPSTFIPVDLTTMAPLENLLKSSVFRQILAKGQLVIVRKEEAEKYLESPRAKSEYQRINKIVGTVVENERSEEIELDTGNGGVETRSTKNKKKAPGTSLSSAHDDFVSAMIDRANDNEETDDVLQREFLTHQNNLSLADLERMRKEVKRAALIDLILDELEERRGEEEEDEEEEDE</sequence>